<name>A0A6I5A6K9_9BACI</name>
<evidence type="ECO:0000313" key="1">
    <source>
        <dbReference type="EMBL" id="MYL36031.1"/>
    </source>
</evidence>
<dbReference type="AlphaFoldDB" id="A0A6I5A6K9"/>
<gene>
    <name evidence="1" type="ORF">GLW05_20890</name>
</gene>
<dbReference type="EMBL" id="WMEQ01000026">
    <property type="protein sequence ID" value="MYL36031.1"/>
    <property type="molecule type" value="Genomic_DNA"/>
</dbReference>
<proteinExistence type="predicted"/>
<comment type="caution">
    <text evidence="1">The sequence shown here is derived from an EMBL/GenBank/DDBJ whole genome shotgun (WGS) entry which is preliminary data.</text>
</comment>
<protein>
    <submittedName>
        <fullName evidence="1">Uncharacterized protein</fullName>
    </submittedName>
</protein>
<organism evidence="1 2">
    <name type="scientific">Pontibacillus yanchengensis</name>
    <dbReference type="NCBI Taxonomy" id="462910"/>
    <lineage>
        <taxon>Bacteria</taxon>
        <taxon>Bacillati</taxon>
        <taxon>Bacillota</taxon>
        <taxon>Bacilli</taxon>
        <taxon>Bacillales</taxon>
        <taxon>Bacillaceae</taxon>
        <taxon>Pontibacillus</taxon>
    </lineage>
</organism>
<dbReference type="RefSeq" id="WP_160910330.1">
    <property type="nucleotide sequence ID" value="NZ_WMEQ01000026.1"/>
</dbReference>
<dbReference type="Proteomes" id="UP000468638">
    <property type="component" value="Unassembled WGS sequence"/>
</dbReference>
<evidence type="ECO:0000313" key="2">
    <source>
        <dbReference type="Proteomes" id="UP000468638"/>
    </source>
</evidence>
<reference evidence="1 2" key="1">
    <citation type="submission" date="2019-11" db="EMBL/GenBank/DDBJ databases">
        <title>Genome sequences of 17 halophilic strains isolated from different environments.</title>
        <authorList>
            <person name="Furrow R.E."/>
        </authorList>
    </citation>
    <scope>NUCLEOTIDE SEQUENCE [LARGE SCALE GENOMIC DNA]</scope>
    <source>
        <strain evidence="1 2">22514_16_FS</strain>
    </source>
</reference>
<sequence length="797" mass="88848">MAIKYITYVDDKGNLRYKNVTENGENVVVTDENGKITDEYLNPVEIDLSEVISKIDNLKVEHQVIIDDLSMLENTDLSGVENDLQTLSNEHADMLVKLNSLENTDLTEVLNDLDGLNVRQQDVLSKVNALENADLSGVESTLSNLNNDHDTIFNLLTEINNKDFSVDLTEVYNQLANLNSEHSSIITMLESIDVGNGSTDVDLTEVTNKLDVMQQEHADILTAINDIETGSGGETVDLTELHNKLDSITSDLSNVLSKVTTLENTDLSGIESSLTTLSTNVDSILSKVNTLENTDLSGVEDSMSTVDNKVDNVDLKVDDVLQDLSFIRDNYVLGKVIIKDVLYNSSDNVIEVTYDSNRDDMKIVFIKSNVEVNLNKGDNLTVSIGLDDLVVNALGQVNEDVEIRNNTNGELVSVYKIVETVDYKPGQIIVDGLKLKETEEGSVLEYDYEMLDNVVSDGELNKQDIVDVFNIAFKSIDLNKTYDFNIRDGNFYPANSSMDYYVDLVLDVEGEKEFTQVFEVNGEVRQERIFNVVDYSLNDEGTQLNINYTSMRNDVELVLNSFNVGQLDDEGTLTVSLSDLGEDVGGTAYVDLEIIETSTSNVLQSYGKIFELIVGEKPKFNEPDNYDSTVLTPYRYPTIQELKDLGITVTDNEDGDLTDNINIEHYDAFTTQEDVFIDLGVVDSDNNHQSLYVKFDNSGFKESGRDEYVVITKVEENTSMEEFRIVYDTFANSLKIDIYLDGSKIGDKYLDDYVGGGVFYINWSDVGYTGSETGIQVAIDVIRDGTVIESKKTVNLT</sequence>
<accession>A0A6I5A6K9</accession>